<dbReference type="PROSITE" id="PS51375">
    <property type="entry name" value="PPR"/>
    <property type="match status" value="1"/>
</dbReference>
<gene>
    <name evidence="4" type="ORF">CCMP2556_LOCUS44919</name>
</gene>
<dbReference type="EMBL" id="CAXAMN010025295">
    <property type="protein sequence ID" value="CAK9094145.1"/>
    <property type="molecule type" value="Genomic_DNA"/>
</dbReference>
<feature type="domain" description="Pentatricopeptide repeat-containing protein-mitochondrial" evidence="3">
    <location>
        <begin position="150"/>
        <end position="274"/>
    </location>
</feature>
<dbReference type="InterPro" id="IPR002885">
    <property type="entry name" value="PPR_rpt"/>
</dbReference>
<name>A0ABP0R214_9DINO</name>
<feature type="repeat" description="PPR" evidence="2">
    <location>
        <begin position="176"/>
        <end position="210"/>
    </location>
</feature>
<evidence type="ECO:0000313" key="4">
    <source>
        <dbReference type="EMBL" id="CAK9094145.1"/>
    </source>
</evidence>
<comment type="caution">
    <text evidence="4">The sequence shown here is derived from an EMBL/GenBank/DDBJ whole genome shotgun (WGS) entry which is preliminary data.</text>
</comment>
<sequence>MPKLASLVHTVGHKHHWWEALDLLKRLWHRKDRAEGLAAVASLCLRASAWQHSLALCHAEPSSSKQSVATSWAWGSRWQLAMSLCADPDTAAAVVSALGEAASWKAPDIDSHKHKQRRCSRDASACHSFMKVAVRALGYLTLEPKPATRIMVACGKVSAWQLALEAFGHLKMRNADEIMYNAALNVCRSAGEWKHALHIFRELRTKNFSRTGDSRSVQSLVAVVDCCGQASEWFRAIQLLYAWKSQPDLAAFTAAIHACEASKNWAAALTLFKDVVDLAKVSDRLKPDLPCFGAIATTCAAAGRWMDVIHLLDKMSEHDINSDAACRTALMDAFAKKSLWAKALGFLNLCLDQTNSFPVSSASDMFAVGSAAASCQETTQWERTLFLWHACTWTNAITGCLLLALRSAGKWFHSAMVLQNMREYHAGNQILAHSTAEEYLQPQTAVEVLEVVSRGIFSAEREESEVVLYSSILNCTLLERRLFRCVVYPLQSTLQDLQSSTLKPRCALNVKIGLGRLGAVRSRYLLNALGLQMREISLKQ</sequence>
<dbReference type="InterPro" id="IPR051114">
    <property type="entry name" value="Mito_RNA_Proc_CCM1"/>
</dbReference>
<dbReference type="PANTHER" id="PTHR47934:SF6">
    <property type="entry name" value="MITOCHONDRIAL GROUP I INTRON SPLICING FACTOR CCM1-RELATED"/>
    <property type="match status" value="1"/>
</dbReference>
<dbReference type="PANTHER" id="PTHR47934">
    <property type="entry name" value="PENTATRICOPEPTIDE REPEAT-CONTAINING PROTEIN PET309, MITOCHONDRIAL"/>
    <property type="match status" value="1"/>
</dbReference>
<dbReference type="Proteomes" id="UP001642484">
    <property type="component" value="Unassembled WGS sequence"/>
</dbReference>
<evidence type="ECO:0000256" key="2">
    <source>
        <dbReference type="PROSITE-ProRule" id="PRU00708"/>
    </source>
</evidence>
<dbReference type="Gene3D" id="1.25.40.10">
    <property type="entry name" value="Tetratricopeptide repeat domain"/>
    <property type="match status" value="2"/>
</dbReference>
<accession>A0ABP0R214</accession>
<dbReference type="InterPro" id="IPR011990">
    <property type="entry name" value="TPR-like_helical_dom_sf"/>
</dbReference>
<evidence type="ECO:0000259" key="3">
    <source>
        <dbReference type="Pfam" id="PF23276"/>
    </source>
</evidence>
<reference evidence="4 5" key="1">
    <citation type="submission" date="2024-02" db="EMBL/GenBank/DDBJ databases">
        <authorList>
            <person name="Chen Y."/>
            <person name="Shah S."/>
            <person name="Dougan E. K."/>
            <person name="Thang M."/>
            <person name="Chan C."/>
        </authorList>
    </citation>
    <scope>NUCLEOTIDE SEQUENCE [LARGE SCALE GENOMIC DNA]</scope>
</reference>
<dbReference type="Pfam" id="PF23276">
    <property type="entry name" value="TPR_24"/>
    <property type="match status" value="1"/>
</dbReference>
<protein>
    <recommendedName>
        <fullName evidence="3">Pentatricopeptide repeat-containing protein-mitochondrial domain-containing protein</fullName>
    </recommendedName>
</protein>
<dbReference type="InterPro" id="IPR057027">
    <property type="entry name" value="TPR_mt"/>
</dbReference>
<evidence type="ECO:0000256" key="1">
    <source>
        <dbReference type="ARBA" id="ARBA00022737"/>
    </source>
</evidence>
<keyword evidence="1" id="KW-0677">Repeat</keyword>
<dbReference type="NCBIfam" id="TIGR00756">
    <property type="entry name" value="PPR"/>
    <property type="match status" value="1"/>
</dbReference>
<proteinExistence type="predicted"/>
<evidence type="ECO:0000313" key="5">
    <source>
        <dbReference type="Proteomes" id="UP001642484"/>
    </source>
</evidence>
<keyword evidence="5" id="KW-1185">Reference proteome</keyword>
<organism evidence="4 5">
    <name type="scientific">Durusdinium trenchii</name>
    <dbReference type="NCBI Taxonomy" id="1381693"/>
    <lineage>
        <taxon>Eukaryota</taxon>
        <taxon>Sar</taxon>
        <taxon>Alveolata</taxon>
        <taxon>Dinophyceae</taxon>
        <taxon>Suessiales</taxon>
        <taxon>Symbiodiniaceae</taxon>
        <taxon>Durusdinium</taxon>
    </lineage>
</organism>